<dbReference type="Proteomes" id="UP000639403">
    <property type="component" value="Unassembled WGS sequence"/>
</dbReference>
<dbReference type="AlphaFoldDB" id="A0A8H7U2T0"/>
<evidence type="ECO:0000313" key="3">
    <source>
        <dbReference type="Proteomes" id="UP000639403"/>
    </source>
</evidence>
<reference evidence="2" key="1">
    <citation type="submission" date="2020-11" db="EMBL/GenBank/DDBJ databases">
        <authorList>
            <person name="Koelle M."/>
            <person name="Horta M.A.C."/>
            <person name="Nowrousian M."/>
            <person name="Ohm R.A."/>
            <person name="Benz P."/>
            <person name="Pilgard A."/>
        </authorList>
    </citation>
    <scope>NUCLEOTIDE SEQUENCE</scope>
    <source>
        <strain evidence="2">FPRL280</strain>
    </source>
</reference>
<name>A0A8H7U2T0_9APHY</name>
<dbReference type="EMBL" id="JADOXO010000080">
    <property type="protein sequence ID" value="KAF9814817.1"/>
    <property type="molecule type" value="Genomic_DNA"/>
</dbReference>
<feature type="region of interest" description="Disordered" evidence="1">
    <location>
        <begin position="19"/>
        <end position="38"/>
    </location>
</feature>
<proteinExistence type="predicted"/>
<reference evidence="2" key="2">
    <citation type="journal article" name="Front. Microbiol.">
        <title>Degradative Capacity of Two Strains of Rhodonia placenta: From Phenotype to Genotype.</title>
        <authorList>
            <person name="Kolle M."/>
            <person name="Horta M.A.C."/>
            <person name="Nowrousian M."/>
            <person name="Ohm R.A."/>
            <person name="Benz J.P."/>
            <person name="Pilgard A."/>
        </authorList>
    </citation>
    <scope>NUCLEOTIDE SEQUENCE</scope>
    <source>
        <strain evidence="2">FPRL280</strain>
    </source>
</reference>
<evidence type="ECO:0000256" key="1">
    <source>
        <dbReference type="SAM" id="MobiDB-lite"/>
    </source>
</evidence>
<gene>
    <name evidence="2" type="ORF">IEO21_04925</name>
</gene>
<organism evidence="2 3">
    <name type="scientific">Rhodonia placenta</name>
    <dbReference type="NCBI Taxonomy" id="104341"/>
    <lineage>
        <taxon>Eukaryota</taxon>
        <taxon>Fungi</taxon>
        <taxon>Dikarya</taxon>
        <taxon>Basidiomycota</taxon>
        <taxon>Agaricomycotina</taxon>
        <taxon>Agaricomycetes</taxon>
        <taxon>Polyporales</taxon>
        <taxon>Adustoporiaceae</taxon>
        <taxon>Rhodonia</taxon>
    </lineage>
</organism>
<sequence length="38" mass="4441">MVFYMHRAPATGLARRVNYKTAPPVEQRVGPHRRHPRS</sequence>
<evidence type="ECO:0000313" key="2">
    <source>
        <dbReference type="EMBL" id="KAF9814817.1"/>
    </source>
</evidence>
<comment type="caution">
    <text evidence="2">The sequence shown here is derived from an EMBL/GenBank/DDBJ whole genome shotgun (WGS) entry which is preliminary data.</text>
</comment>
<accession>A0A8H7U2T0</accession>
<protein>
    <submittedName>
        <fullName evidence="2">Uncharacterized protein</fullName>
    </submittedName>
</protein>